<name>A0A6I6JLA2_9BACT</name>
<accession>A0A6I6JLA2</accession>
<dbReference type="Gene3D" id="1.10.10.10">
    <property type="entry name" value="Winged helix-like DNA-binding domain superfamily/Winged helix DNA-binding domain"/>
    <property type="match status" value="1"/>
</dbReference>
<dbReference type="Proteomes" id="UP000428328">
    <property type="component" value="Chromosome"/>
</dbReference>
<proteinExistence type="predicted"/>
<evidence type="ECO:0000313" key="6">
    <source>
        <dbReference type="Proteomes" id="UP000428328"/>
    </source>
</evidence>
<dbReference type="PROSITE" id="PS50987">
    <property type="entry name" value="HTH_ARSR_2"/>
    <property type="match status" value="1"/>
</dbReference>
<dbReference type="GO" id="GO:0003677">
    <property type="term" value="F:DNA binding"/>
    <property type="evidence" value="ECO:0007669"/>
    <property type="project" value="UniProtKB-KW"/>
</dbReference>
<keyword evidence="3" id="KW-0804">Transcription</keyword>
<evidence type="ECO:0000259" key="4">
    <source>
        <dbReference type="PROSITE" id="PS50987"/>
    </source>
</evidence>
<dbReference type="InterPro" id="IPR001845">
    <property type="entry name" value="HTH_ArsR_DNA-bd_dom"/>
</dbReference>
<dbReference type="EMBL" id="CP046400">
    <property type="protein sequence ID" value="QGY41780.1"/>
    <property type="molecule type" value="Genomic_DNA"/>
</dbReference>
<dbReference type="Pfam" id="PF01022">
    <property type="entry name" value="HTH_5"/>
    <property type="match status" value="1"/>
</dbReference>
<dbReference type="RefSeq" id="WP_158950359.1">
    <property type="nucleotide sequence ID" value="NZ_CP046400.1"/>
</dbReference>
<feature type="domain" description="HTH arsR-type" evidence="4">
    <location>
        <begin position="1"/>
        <end position="96"/>
    </location>
</feature>
<evidence type="ECO:0000313" key="5">
    <source>
        <dbReference type="EMBL" id="QGY41780.1"/>
    </source>
</evidence>
<keyword evidence="6" id="KW-1185">Reference proteome</keyword>
<dbReference type="PRINTS" id="PR00778">
    <property type="entry name" value="HTHARSR"/>
</dbReference>
<dbReference type="InterPro" id="IPR011991">
    <property type="entry name" value="ArsR-like_HTH"/>
</dbReference>
<dbReference type="InterPro" id="IPR051081">
    <property type="entry name" value="HTH_MetalResp_TranReg"/>
</dbReference>
<dbReference type="AlphaFoldDB" id="A0A6I6JLA2"/>
<protein>
    <submittedName>
        <fullName evidence="5">Metalloregulator ArsR/SmtB family transcription factor</fullName>
    </submittedName>
</protein>
<evidence type="ECO:0000256" key="3">
    <source>
        <dbReference type="ARBA" id="ARBA00023163"/>
    </source>
</evidence>
<reference evidence="5 6" key="1">
    <citation type="submission" date="2019-11" db="EMBL/GenBank/DDBJ databases">
        <authorList>
            <person name="Zheng R.K."/>
            <person name="Sun C.M."/>
        </authorList>
    </citation>
    <scope>NUCLEOTIDE SEQUENCE [LARGE SCALE GENOMIC DNA]</scope>
    <source>
        <strain evidence="5 6">SRB007</strain>
    </source>
</reference>
<keyword evidence="2" id="KW-0238">DNA-binding</keyword>
<dbReference type="PANTHER" id="PTHR33154:SF18">
    <property type="entry name" value="ARSENICAL RESISTANCE OPERON REPRESSOR"/>
    <property type="match status" value="1"/>
</dbReference>
<organism evidence="5 6">
    <name type="scientific">Pseudodesulfovibrio cashew</name>
    <dbReference type="NCBI Taxonomy" id="2678688"/>
    <lineage>
        <taxon>Bacteria</taxon>
        <taxon>Pseudomonadati</taxon>
        <taxon>Thermodesulfobacteriota</taxon>
        <taxon>Desulfovibrionia</taxon>
        <taxon>Desulfovibrionales</taxon>
        <taxon>Desulfovibrionaceae</taxon>
    </lineage>
</organism>
<sequence length="119" mass="13812">METLATALKGLTEPIRLRILNLLRNRELCVCDLMEVLEIPQSTISRHLSYLRKAGWIESRKGGKWTYHRRSEKPTPLLVSVFAALDTAFAQKPIAQEDNERLARWLETKDEHHCNDTQE</sequence>
<dbReference type="InterPro" id="IPR036388">
    <property type="entry name" value="WH-like_DNA-bd_sf"/>
</dbReference>
<gene>
    <name evidence="5" type="ORF">GM415_17175</name>
</gene>
<evidence type="ECO:0000256" key="1">
    <source>
        <dbReference type="ARBA" id="ARBA00023015"/>
    </source>
</evidence>
<dbReference type="CDD" id="cd00090">
    <property type="entry name" value="HTH_ARSR"/>
    <property type="match status" value="1"/>
</dbReference>
<dbReference type="KEGG" id="psel:GM415_17175"/>
<dbReference type="SUPFAM" id="SSF46785">
    <property type="entry name" value="Winged helix' DNA-binding domain"/>
    <property type="match status" value="1"/>
</dbReference>
<dbReference type="GO" id="GO:0003700">
    <property type="term" value="F:DNA-binding transcription factor activity"/>
    <property type="evidence" value="ECO:0007669"/>
    <property type="project" value="InterPro"/>
</dbReference>
<dbReference type="InterPro" id="IPR036390">
    <property type="entry name" value="WH_DNA-bd_sf"/>
</dbReference>
<keyword evidence="1" id="KW-0805">Transcription regulation</keyword>
<dbReference type="PANTHER" id="PTHR33154">
    <property type="entry name" value="TRANSCRIPTIONAL REGULATOR, ARSR FAMILY"/>
    <property type="match status" value="1"/>
</dbReference>
<evidence type="ECO:0000256" key="2">
    <source>
        <dbReference type="ARBA" id="ARBA00023125"/>
    </source>
</evidence>
<dbReference type="NCBIfam" id="NF033788">
    <property type="entry name" value="HTH_metalloreg"/>
    <property type="match status" value="1"/>
</dbReference>
<dbReference type="SMART" id="SM00418">
    <property type="entry name" value="HTH_ARSR"/>
    <property type="match status" value="1"/>
</dbReference>